<dbReference type="STRING" id="2045.KR76_23860"/>
<comment type="similarity">
    <text evidence="2">Belongs to the binding-protein-dependent transport system permease family. FecCD subfamily.</text>
</comment>
<dbReference type="Pfam" id="PF01032">
    <property type="entry name" value="FecCD"/>
    <property type="match status" value="1"/>
</dbReference>
<dbReference type="GeneID" id="96611804"/>
<dbReference type="SUPFAM" id="SSF81345">
    <property type="entry name" value="ABC transporter involved in vitamin B12 uptake, BtuC"/>
    <property type="match status" value="1"/>
</dbReference>
<gene>
    <name evidence="8" type="ORF">KR76_23860</name>
</gene>
<dbReference type="Gene3D" id="1.10.3470.10">
    <property type="entry name" value="ABC transporter involved in vitamin B12 uptake, BtuC"/>
    <property type="match status" value="1"/>
</dbReference>
<evidence type="ECO:0000313" key="9">
    <source>
        <dbReference type="Proteomes" id="UP000030300"/>
    </source>
</evidence>
<evidence type="ECO:0000313" key="8">
    <source>
        <dbReference type="EMBL" id="AIY20150.2"/>
    </source>
</evidence>
<dbReference type="PANTHER" id="PTHR30472">
    <property type="entry name" value="FERRIC ENTEROBACTIN TRANSPORT SYSTEM PERMEASE PROTEIN"/>
    <property type="match status" value="1"/>
</dbReference>
<keyword evidence="6" id="KW-1133">Transmembrane helix</keyword>
<dbReference type="GO" id="GO:0033214">
    <property type="term" value="P:siderophore-iron import into cell"/>
    <property type="evidence" value="ECO:0007669"/>
    <property type="project" value="TreeGrafter"/>
</dbReference>
<dbReference type="InterPro" id="IPR037294">
    <property type="entry name" value="ABC_BtuC-like"/>
</dbReference>
<dbReference type="PANTHER" id="PTHR30472:SF1">
    <property type="entry name" value="FE(3+) DICITRATE TRANSPORT SYSTEM PERMEASE PROTEIN FECC-RELATED"/>
    <property type="match status" value="1"/>
</dbReference>
<protein>
    <submittedName>
        <fullName evidence="8">ABC-type Fe3+-siderophore transport system, permease component</fullName>
    </submittedName>
</protein>
<proteinExistence type="inferred from homology"/>
<dbReference type="GO" id="GO:0005886">
    <property type="term" value="C:plasma membrane"/>
    <property type="evidence" value="ECO:0007669"/>
    <property type="project" value="UniProtKB-SubCell"/>
</dbReference>
<name>A0A0A1DXG4_NOCSI</name>
<dbReference type="GO" id="GO:0022857">
    <property type="term" value="F:transmembrane transporter activity"/>
    <property type="evidence" value="ECO:0007669"/>
    <property type="project" value="InterPro"/>
</dbReference>
<dbReference type="RefSeq" id="WP_200887020.1">
    <property type="nucleotide sequence ID" value="NZ_BJMC01000015.1"/>
</dbReference>
<accession>A0A0A1DXG4</accession>
<keyword evidence="9" id="KW-1185">Reference proteome</keyword>
<dbReference type="HOGENOM" id="CLU_013016_1_0_11"/>
<dbReference type="Proteomes" id="UP000030300">
    <property type="component" value="Chromosome"/>
</dbReference>
<dbReference type="AlphaFoldDB" id="A0A0A1DXG4"/>
<organism evidence="8 9">
    <name type="scientific">Nocardioides simplex</name>
    <name type="common">Arthrobacter simplex</name>
    <dbReference type="NCBI Taxonomy" id="2045"/>
    <lineage>
        <taxon>Bacteria</taxon>
        <taxon>Bacillati</taxon>
        <taxon>Actinomycetota</taxon>
        <taxon>Actinomycetes</taxon>
        <taxon>Propionibacteriales</taxon>
        <taxon>Nocardioidaceae</taxon>
        <taxon>Pimelobacter</taxon>
    </lineage>
</organism>
<comment type="subcellular location">
    <subcellularLocation>
        <location evidence="1">Cell membrane</location>
        <topology evidence="1">Multi-pass membrane protein</topology>
    </subcellularLocation>
</comment>
<dbReference type="FunFam" id="1.10.3470.10:FF:000001">
    <property type="entry name" value="Vitamin B12 ABC transporter permease BtuC"/>
    <property type="match status" value="1"/>
</dbReference>
<evidence type="ECO:0000256" key="2">
    <source>
        <dbReference type="ARBA" id="ARBA00007935"/>
    </source>
</evidence>
<dbReference type="eggNOG" id="COG0609">
    <property type="taxonomic scope" value="Bacteria"/>
</dbReference>
<evidence type="ECO:0000256" key="3">
    <source>
        <dbReference type="ARBA" id="ARBA00022448"/>
    </source>
</evidence>
<sequence>MLRSALGLAGALTLLVAAVVLSLAVGARAIPPLDVLRALLGLGDRDTTAIVGDLRVGRTVLGLLCGAALGVAGVLMQALTRNPVADPGILGVNAGAALGVVVGIVLTGALGAATTLGFALVGAGVATTAVFVLASSAAVALSPVRLTLAGVAMAAVLTGITHALVLVDEQVLDTYRYWQVGSLTARRVGELGLVVPVVVGAALGLALVLARSLDVLALGEDAGRALGIDPDIVRAAGLVLVTVLCGTATALAGPISFVGLVVPHAVRLAVGPDLRRVMAISLLTAPALLIAADVVGRVVGRGAEVPVGIVAAFVGAPVLVGFVLAGRRLS</sequence>
<reference evidence="8 9" key="1">
    <citation type="journal article" date="2015" name="Genome Announc.">
        <title>Complete Genome Sequence of Steroid-Transforming Nocardioides simplex VKM Ac-2033D.</title>
        <authorList>
            <person name="Shtratnikova V.Y."/>
            <person name="Schelkunov M.I."/>
            <person name="Pekov Y.A."/>
            <person name="Fokina V.V."/>
            <person name="Logacheva M.D."/>
            <person name="Sokolov S.L."/>
            <person name="Bragin E.Y."/>
            <person name="Ashapkin V.V."/>
            <person name="Donova M.V."/>
        </authorList>
    </citation>
    <scope>NUCLEOTIDE SEQUENCE [LARGE SCALE GENOMIC DNA]</scope>
    <source>
        <strain evidence="8 9">VKM Ac-2033D</strain>
    </source>
</reference>
<evidence type="ECO:0000256" key="1">
    <source>
        <dbReference type="ARBA" id="ARBA00004651"/>
    </source>
</evidence>
<evidence type="ECO:0000256" key="5">
    <source>
        <dbReference type="ARBA" id="ARBA00022692"/>
    </source>
</evidence>
<evidence type="ECO:0000256" key="6">
    <source>
        <dbReference type="ARBA" id="ARBA00022989"/>
    </source>
</evidence>
<dbReference type="KEGG" id="psim:KR76_23860"/>
<dbReference type="InterPro" id="IPR000522">
    <property type="entry name" value="ABC_transptr_permease_BtuC"/>
</dbReference>
<keyword evidence="3" id="KW-0813">Transport</keyword>
<dbReference type="CDD" id="cd06550">
    <property type="entry name" value="TM_ABC_iron-siderophores_like"/>
    <property type="match status" value="1"/>
</dbReference>
<evidence type="ECO:0000256" key="4">
    <source>
        <dbReference type="ARBA" id="ARBA00022475"/>
    </source>
</evidence>
<evidence type="ECO:0000256" key="7">
    <source>
        <dbReference type="ARBA" id="ARBA00023136"/>
    </source>
</evidence>
<keyword evidence="4" id="KW-1003">Cell membrane</keyword>
<keyword evidence="7" id="KW-0472">Membrane</keyword>
<keyword evidence="5" id="KW-0812">Transmembrane</keyword>
<dbReference type="EMBL" id="CP009896">
    <property type="protein sequence ID" value="AIY20150.2"/>
    <property type="molecule type" value="Genomic_DNA"/>
</dbReference>